<proteinExistence type="inferred from homology"/>
<accession>A0A139L8D6</accession>
<comment type="catalytic activity">
    <reaction evidence="1 3 4">
        <text>[protein]-peptidylproline (omega=180) = [protein]-peptidylproline (omega=0)</text>
        <dbReference type="Rhea" id="RHEA:16237"/>
        <dbReference type="Rhea" id="RHEA-COMP:10747"/>
        <dbReference type="Rhea" id="RHEA-COMP:10748"/>
        <dbReference type="ChEBI" id="CHEBI:83833"/>
        <dbReference type="ChEBI" id="CHEBI:83834"/>
        <dbReference type="EC" id="5.2.1.8"/>
    </reaction>
</comment>
<evidence type="ECO:0000256" key="3">
    <source>
        <dbReference type="PROSITE-ProRule" id="PRU00277"/>
    </source>
</evidence>
<evidence type="ECO:0000313" key="10">
    <source>
        <dbReference type="Proteomes" id="UP000323717"/>
    </source>
</evidence>
<keyword evidence="5" id="KW-0732">Signal</keyword>
<name>A0A139L8D6_BACOV</name>
<dbReference type="RefSeq" id="WP_004299631.1">
    <property type="nucleotide sequence ID" value="NZ_CAAKNR010000143.1"/>
</dbReference>
<gene>
    <name evidence="8" type="ORF">F3B98_03810</name>
    <name evidence="7" type="ORF">F3D71_10650</name>
    <name evidence="9" type="ORF">PO382_05575</name>
</gene>
<dbReference type="EMBL" id="JAQNZF010000005">
    <property type="protein sequence ID" value="MDC2741690.1"/>
    <property type="molecule type" value="Genomic_DNA"/>
</dbReference>
<feature type="signal peptide" evidence="5">
    <location>
        <begin position="1"/>
        <end position="21"/>
    </location>
</feature>
<dbReference type="STRING" id="28116.Bovatus_03709"/>
<comment type="caution">
    <text evidence="8">The sequence shown here is derived from an EMBL/GenBank/DDBJ whole genome shotgun (WGS) entry which is preliminary data.</text>
</comment>
<dbReference type="PROSITE" id="PS51257">
    <property type="entry name" value="PROKAR_LIPOPROTEIN"/>
    <property type="match status" value="1"/>
</dbReference>
<dbReference type="Pfam" id="PF00254">
    <property type="entry name" value="FKBP_C"/>
    <property type="match status" value="1"/>
</dbReference>
<reference evidence="10 11" key="1">
    <citation type="journal article" date="2019" name="Nat. Med.">
        <title>A library of human gut bacterial isolates paired with longitudinal multiomics data enables mechanistic microbiome research.</title>
        <authorList>
            <person name="Poyet M."/>
            <person name="Groussin M."/>
            <person name="Gibbons S.M."/>
            <person name="Avila-Pacheco J."/>
            <person name="Jiang X."/>
            <person name="Kearney S.M."/>
            <person name="Perrotta A.R."/>
            <person name="Berdy B."/>
            <person name="Zhao S."/>
            <person name="Lieberman T.D."/>
            <person name="Swanson P.K."/>
            <person name="Smith M."/>
            <person name="Roesemann S."/>
            <person name="Alexander J.E."/>
            <person name="Rich S.A."/>
            <person name="Livny J."/>
            <person name="Vlamakis H."/>
            <person name="Clish C."/>
            <person name="Bullock K."/>
            <person name="Deik A."/>
            <person name="Scott J."/>
            <person name="Pierce K.A."/>
            <person name="Xavier R.J."/>
            <person name="Alm E.J."/>
        </authorList>
    </citation>
    <scope>NUCLEOTIDE SEQUENCE [LARGE SCALE GENOMIC DNA]</scope>
    <source>
        <strain evidence="8 11">BIOML-A14</strain>
        <strain evidence="7 10">BIOML-A163</strain>
    </source>
</reference>
<sequence length="204" mass="22689">MSKKIYLFSLVLLALAFTACSETEETGKYDNWQARNEAFIDSIANAHANTATRGQLDSIHMIAYPGVPIYFKKKTPVGDGVIQNIIPRATDEVTVYYKGSYIIWGNTGGYVDKQDNFIGEAFDGSFTEANPSIDFSRTANLTINGLVTGLSEVLQRRKIGERLEVYVPWKYGYGSSDYTPKGSSITILGYSTLVFDIQMLKCEK</sequence>
<evidence type="ECO:0000256" key="1">
    <source>
        <dbReference type="ARBA" id="ARBA00000971"/>
    </source>
</evidence>
<dbReference type="KEGG" id="boa:Bovatus_03709"/>
<evidence type="ECO:0000313" key="11">
    <source>
        <dbReference type="Proteomes" id="UP000435985"/>
    </source>
</evidence>
<comment type="similarity">
    <text evidence="4">Belongs to the FKBP-type PPIase family.</text>
</comment>
<evidence type="ECO:0000313" key="9">
    <source>
        <dbReference type="EMBL" id="MDC2741690.1"/>
    </source>
</evidence>
<reference evidence="9" key="2">
    <citation type="submission" date="2022-10" db="EMBL/GenBank/DDBJ databases">
        <title>Human gut microbiome strain richness.</title>
        <authorList>
            <person name="Chen-Liaw A."/>
        </authorList>
    </citation>
    <scope>NUCLEOTIDE SEQUENCE</scope>
    <source>
        <strain evidence="9">BSD2780120875st1_E1_BSD2780120875_150330</strain>
    </source>
</reference>
<evidence type="ECO:0000313" key="8">
    <source>
        <dbReference type="EMBL" id="KAA4666302.1"/>
    </source>
</evidence>
<dbReference type="AlphaFoldDB" id="A0A139L8D6"/>
<feature type="chain" id="PRO_5042681928" description="Peptidyl-prolyl cis-trans isomerase" evidence="5">
    <location>
        <begin position="22"/>
        <end position="204"/>
    </location>
</feature>
<dbReference type="Proteomes" id="UP001219389">
    <property type="component" value="Unassembled WGS sequence"/>
</dbReference>
<dbReference type="Proteomes" id="UP000323717">
    <property type="component" value="Unassembled WGS sequence"/>
</dbReference>
<dbReference type="EMBL" id="VWLE01000123">
    <property type="protein sequence ID" value="KAA3952045.1"/>
    <property type="molecule type" value="Genomic_DNA"/>
</dbReference>
<dbReference type="EMBL" id="VWFO01000003">
    <property type="protein sequence ID" value="KAA4666302.1"/>
    <property type="molecule type" value="Genomic_DNA"/>
</dbReference>
<dbReference type="SUPFAM" id="SSF54534">
    <property type="entry name" value="FKBP-like"/>
    <property type="match status" value="1"/>
</dbReference>
<dbReference type="EC" id="5.2.1.8" evidence="4"/>
<evidence type="ECO:0000259" key="6">
    <source>
        <dbReference type="PROSITE" id="PS50059"/>
    </source>
</evidence>
<dbReference type="InterPro" id="IPR001179">
    <property type="entry name" value="PPIase_FKBP_dom"/>
</dbReference>
<dbReference type="GeneID" id="29453390"/>
<dbReference type="GO" id="GO:0003755">
    <property type="term" value="F:peptidyl-prolyl cis-trans isomerase activity"/>
    <property type="evidence" value="ECO:0007669"/>
    <property type="project" value="UniProtKB-UniRule"/>
</dbReference>
<organism evidence="8 11">
    <name type="scientific">Bacteroides ovatus</name>
    <dbReference type="NCBI Taxonomy" id="28116"/>
    <lineage>
        <taxon>Bacteria</taxon>
        <taxon>Pseudomonadati</taxon>
        <taxon>Bacteroidota</taxon>
        <taxon>Bacteroidia</taxon>
        <taxon>Bacteroidales</taxon>
        <taxon>Bacteroidaceae</taxon>
        <taxon>Bacteroides</taxon>
    </lineage>
</organism>
<evidence type="ECO:0000313" key="7">
    <source>
        <dbReference type="EMBL" id="KAA3952045.1"/>
    </source>
</evidence>
<evidence type="ECO:0000256" key="5">
    <source>
        <dbReference type="SAM" id="SignalP"/>
    </source>
</evidence>
<evidence type="ECO:0000256" key="2">
    <source>
        <dbReference type="ARBA" id="ARBA00023110"/>
    </source>
</evidence>
<dbReference type="Gene3D" id="3.10.50.40">
    <property type="match status" value="1"/>
</dbReference>
<dbReference type="InterPro" id="IPR046357">
    <property type="entry name" value="PPIase_dom_sf"/>
</dbReference>
<feature type="domain" description="PPIase FKBP-type" evidence="6">
    <location>
        <begin position="90"/>
        <end position="203"/>
    </location>
</feature>
<keyword evidence="3 4" id="KW-0413">Isomerase</keyword>
<protein>
    <recommendedName>
        <fullName evidence="4">Peptidyl-prolyl cis-trans isomerase</fullName>
        <ecNumber evidence="4">5.2.1.8</ecNumber>
    </recommendedName>
</protein>
<dbReference type="PROSITE" id="PS50059">
    <property type="entry name" value="FKBP_PPIASE"/>
    <property type="match status" value="1"/>
</dbReference>
<evidence type="ECO:0000256" key="4">
    <source>
        <dbReference type="RuleBase" id="RU003915"/>
    </source>
</evidence>
<keyword evidence="2 3" id="KW-0697">Rotamase</keyword>
<dbReference type="Proteomes" id="UP000435985">
    <property type="component" value="Unassembled WGS sequence"/>
</dbReference>